<evidence type="ECO:0000313" key="1">
    <source>
        <dbReference type="EMBL" id="KAK5968557.1"/>
    </source>
</evidence>
<organism evidence="1 2">
    <name type="scientific">Trichostrongylus colubriformis</name>
    <name type="common">Black scour worm</name>
    <dbReference type="NCBI Taxonomy" id="6319"/>
    <lineage>
        <taxon>Eukaryota</taxon>
        <taxon>Metazoa</taxon>
        <taxon>Ecdysozoa</taxon>
        <taxon>Nematoda</taxon>
        <taxon>Chromadorea</taxon>
        <taxon>Rhabditida</taxon>
        <taxon>Rhabditina</taxon>
        <taxon>Rhabditomorpha</taxon>
        <taxon>Strongyloidea</taxon>
        <taxon>Trichostrongylidae</taxon>
        <taxon>Trichostrongylus</taxon>
    </lineage>
</organism>
<proteinExistence type="predicted"/>
<dbReference type="GO" id="GO:0070129">
    <property type="term" value="P:regulation of mitochondrial translation"/>
    <property type="evidence" value="ECO:0007669"/>
    <property type="project" value="TreeGrafter"/>
</dbReference>
<sequence>MYKEFSMDKRMEYVSALLDVVDRDRTRSHLMLPILASADGVDERLKVIFRCCNAGYKDLSKLDISVLSHLVLQPLYDKQRVSTRGDQTKLDKFARILRSFGVGSDSVWQTMYAWWQHRNAREKRMADLGLAPRPYAKELQRWLREHYTLTFEVEKKAQFQSPPVRFNYDRLKKFVNDRDSSKVHAFLSSYGWPEDTDYKEIVPDILVLYLDHEEWGNVKKMLTSLSAQSGRWQKDNEFPHCPLENYHLLQILRRLSNEGDEISVRKLINYAFELRRLFPEAIARYETFFNTMHEYNRLFGKCFERLPNPSVEKVDECIDLLRTLIKLEILQLHPNETLTCVFIGNILRKLGWEEAVNTWMKFQSGLYCSNGMVALLLYCLAQNSDNSKHNIQYVLHKAQNFLPQSRVHCLHAAVLVAKRYVEEAATYLVEHKEEIDPLDCVMAMRFMNSFKAKLIDEEFIRQFAEHCLKHTKFMEDTEAVRQMQVDWIRTCEQRNLAPLALRLYNLFKQYGVSLQDDEKLRLWKVCGEHEHLARRWIYEPKGFLKICADDVLIRNTDIWEIQRALESEVSTLQCSSL</sequence>
<gene>
    <name evidence="1" type="ORF">GCK32_011367</name>
</gene>
<dbReference type="GO" id="GO:0003730">
    <property type="term" value="F:mRNA 3'-UTR binding"/>
    <property type="evidence" value="ECO:0007669"/>
    <property type="project" value="TreeGrafter"/>
</dbReference>
<dbReference type="Proteomes" id="UP001331761">
    <property type="component" value="Unassembled WGS sequence"/>
</dbReference>
<evidence type="ECO:0000313" key="2">
    <source>
        <dbReference type="Proteomes" id="UP001331761"/>
    </source>
</evidence>
<reference evidence="1 2" key="1">
    <citation type="submission" date="2019-10" db="EMBL/GenBank/DDBJ databases">
        <title>Assembly and Annotation for the nematode Trichostrongylus colubriformis.</title>
        <authorList>
            <person name="Martin J."/>
        </authorList>
    </citation>
    <scope>NUCLEOTIDE SEQUENCE [LARGE SCALE GENOMIC DNA]</scope>
    <source>
        <strain evidence="1">G859</strain>
        <tissue evidence="1">Whole worm</tissue>
    </source>
</reference>
<keyword evidence="2" id="KW-1185">Reference proteome</keyword>
<dbReference type="GO" id="GO:0005739">
    <property type="term" value="C:mitochondrion"/>
    <property type="evidence" value="ECO:0007669"/>
    <property type="project" value="TreeGrafter"/>
</dbReference>
<dbReference type="PANTHER" id="PTHR46669">
    <property type="entry name" value="LEUCINE-RICH PPR MOTIF-CONTAINING PROTEIN, MITOCHONDRIAL"/>
    <property type="match status" value="1"/>
</dbReference>
<dbReference type="InterPro" id="IPR033490">
    <property type="entry name" value="LRP130"/>
</dbReference>
<dbReference type="AlphaFoldDB" id="A0AAN8EYG6"/>
<protein>
    <submittedName>
        <fullName evidence="1">Uncharacterized protein</fullName>
    </submittedName>
</protein>
<accession>A0AAN8EYG6</accession>
<dbReference type="PANTHER" id="PTHR46669:SF1">
    <property type="entry name" value="LEUCINE-RICH PPR MOTIF-CONTAINING PROTEIN, MITOCHONDRIAL"/>
    <property type="match status" value="1"/>
</dbReference>
<dbReference type="EMBL" id="WIXE01021241">
    <property type="protein sequence ID" value="KAK5968557.1"/>
    <property type="molecule type" value="Genomic_DNA"/>
</dbReference>
<name>A0AAN8EYG6_TRICO</name>
<dbReference type="GO" id="GO:0005634">
    <property type="term" value="C:nucleus"/>
    <property type="evidence" value="ECO:0007669"/>
    <property type="project" value="TreeGrafter"/>
</dbReference>
<comment type="caution">
    <text evidence="1">The sequence shown here is derived from an EMBL/GenBank/DDBJ whole genome shotgun (WGS) entry which is preliminary data.</text>
</comment>